<dbReference type="EMBL" id="JAHRHJ020000002">
    <property type="protein sequence ID" value="KAH9325455.1"/>
    <property type="molecule type" value="Genomic_DNA"/>
</dbReference>
<dbReference type="Proteomes" id="UP000824469">
    <property type="component" value="Unassembled WGS sequence"/>
</dbReference>
<evidence type="ECO:0000256" key="1">
    <source>
        <dbReference type="SAM" id="MobiDB-lite"/>
    </source>
</evidence>
<proteinExistence type="predicted"/>
<evidence type="ECO:0000313" key="2">
    <source>
        <dbReference type="EMBL" id="KAH9325455.1"/>
    </source>
</evidence>
<protein>
    <submittedName>
        <fullName evidence="2">Uncharacterized protein</fullName>
    </submittedName>
</protein>
<feature type="region of interest" description="Disordered" evidence="1">
    <location>
        <begin position="52"/>
        <end position="84"/>
    </location>
</feature>
<comment type="caution">
    <text evidence="2">The sequence shown here is derived from an EMBL/GenBank/DDBJ whole genome shotgun (WGS) entry which is preliminary data.</text>
</comment>
<keyword evidence="3" id="KW-1185">Reference proteome</keyword>
<feature type="non-terminal residue" evidence="2">
    <location>
        <position position="378"/>
    </location>
</feature>
<gene>
    <name evidence="2" type="ORF">KI387_005633</name>
</gene>
<feature type="region of interest" description="Disordered" evidence="1">
    <location>
        <begin position="222"/>
        <end position="273"/>
    </location>
</feature>
<feature type="compositionally biased region" description="Basic and acidic residues" evidence="1">
    <location>
        <begin position="230"/>
        <end position="252"/>
    </location>
</feature>
<evidence type="ECO:0000313" key="3">
    <source>
        <dbReference type="Proteomes" id="UP000824469"/>
    </source>
</evidence>
<name>A0AA38GRI3_TAXCH</name>
<sequence length="378" mass="41626">EEIDAPQWVDFALERTSNRQEWDDSWFHTVHPFHQKSFHDLVSASPLAVKTKGKVSKPARFDPGLANSVSKSRGSRQRSRNNVAGIPVDFSGANIPHNCQTRCSARKMNQQIKYSKSSTIGGIVNQSAEAFSQLPSKENQLKNHTDEQGKLATAAGPLNQSAEGCSQMPGKGNELKNPFEIQVKASEVGDLNNQSTVLDIRAPMSRTTGLLSMVKMSSLRRSCGMLPMRVEGKDIQPRERKSSNKKSTESFSRRNRKSFSIGSTSNNSQQVKKDDKIKLLKNPIRKSYISPIEHNSKKSSIGSSSTIVEKTEKGCEAAVTKIQPREAPKAVGWKQGQPIGEASGKLRKSRGQLIGGRICDGALSMHTKTVSSFLFCIW</sequence>
<dbReference type="OMA" id="NTHIGAD"/>
<dbReference type="AlphaFoldDB" id="A0AA38GRI3"/>
<organism evidence="2 3">
    <name type="scientific">Taxus chinensis</name>
    <name type="common">Chinese yew</name>
    <name type="synonym">Taxus wallichiana var. chinensis</name>
    <dbReference type="NCBI Taxonomy" id="29808"/>
    <lineage>
        <taxon>Eukaryota</taxon>
        <taxon>Viridiplantae</taxon>
        <taxon>Streptophyta</taxon>
        <taxon>Embryophyta</taxon>
        <taxon>Tracheophyta</taxon>
        <taxon>Spermatophyta</taxon>
        <taxon>Pinopsida</taxon>
        <taxon>Pinidae</taxon>
        <taxon>Conifers II</taxon>
        <taxon>Cupressales</taxon>
        <taxon>Taxaceae</taxon>
        <taxon>Taxus</taxon>
    </lineage>
</organism>
<feature type="compositionally biased region" description="Polar residues" evidence="1">
    <location>
        <begin position="258"/>
        <end position="270"/>
    </location>
</feature>
<accession>A0AA38GRI3</accession>
<reference evidence="2 3" key="1">
    <citation type="journal article" date="2021" name="Nat. Plants">
        <title>The Taxus genome provides insights into paclitaxel biosynthesis.</title>
        <authorList>
            <person name="Xiong X."/>
            <person name="Gou J."/>
            <person name="Liao Q."/>
            <person name="Li Y."/>
            <person name="Zhou Q."/>
            <person name="Bi G."/>
            <person name="Li C."/>
            <person name="Du R."/>
            <person name="Wang X."/>
            <person name="Sun T."/>
            <person name="Guo L."/>
            <person name="Liang H."/>
            <person name="Lu P."/>
            <person name="Wu Y."/>
            <person name="Zhang Z."/>
            <person name="Ro D.K."/>
            <person name="Shang Y."/>
            <person name="Huang S."/>
            <person name="Yan J."/>
        </authorList>
    </citation>
    <scope>NUCLEOTIDE SEQUENCE [LARGE SCALE GENOMIC DNA]</scope>
    <source>
        <strain evidence="2">Ta-2019</strain>
    </source>
</reference>